<feature type="binding site" evidence="6">
    <location>
        <position position="28"/>
    </location>
    <ligand>
        <name>Mn(2+)</name>
        <dbReference type="ChEBI" id="CHEBI:29035"/>
    </ligand>
</feature>
<evidence type="ECO:0000256" key="6">
    <source>
        <dbReference type="PIRSR" id="PIRSR000349-1"/>
    </source>
</evidence>
<evidence type="ECO:0000256" key="2">
    <source>
        <dbReference type="ARBA" id="ARBA00022723"/>
    </source>
</evidence>
<dbReference type="InterPro" id="IPR036324">
    <property type="entry name" value="Mn/Fe_SOD_N_sf"/>
</dbReference>
<dbReference type="PANTHER" id="PTHR42769:SF3">
    <property type="entry name" value="SUPEROXIDE DISMUTASE [FE] 2, CHLOROPLASTIC"/>
    <property type="match status" value="1"/>
</dbReference>
<dbReference type="Pfam" id="PF00081">
    <property type="entry name" value="Sod_Fe_N"/>
    <property type="match status" value="1"/>
</dbReference>
<dbReference type="GO" id="GO:0006801">
    <property type="term" value="P:superoxide metabolic process"/>
    <property type="evidence" value="ECO:0000255"/>
    <property type="project" value="GeneDB"/>
</dbReference>
<evidence type="ECO:0000256" key="5">
    <source>
        <dbReference type="ARBA" id="ARBA00049204"/>
    </source>
</evidence>
<feature type="binding site" evidence="6">
    <location>
        <position position="76"/>
    </location>
    <ligand>
        <name>Mn(2+)</name>
        <dbReference type="ChEBI" id="CHEBI:29035"/>
    </ligand>
</feature>
<dbReference type="AlphaFoldDB" id="Q967T0"/>
<dbReference type="InterPro" id="IPR019832">
    <property type="entry name" value="Mn/Fe_SOD_C"/>
</dbReference>
<dbReference type="InterPro" id="IPR036314">
    <property type="entry name" value="SOD_C_sf"/>
</dbReference>
<evidence type="ECO:0000256" key="4">
    <source>
        <dbReference type="ARBA" id="ARBA00023004"/>
    </source>
</evidence>
<evidence type="ECO:0000259" key="9">
    <source>
        <dbReference type="Pfam" id="PF02777"/>
    </source>
</evidence>
<dbReference type="PROSITE" id="PS00088">
    <property type="entry name" value="SOD_MN"/>
    <property type="match status" value="1"/>
</dbReference>
<evidence type="ECO:0000256" key="1">
    <source>
        <dbReference type="ARBA" id="ARBA00008714"/>
    </source>
</evidence>
<comment type="similarity">
    <text evidence="1 7">Belongs to the iron/manganese superoxide dismutase family.</text>
</comment>
<evidence type="ECO:0000313" key="10">
    <source>
        <dbReference type="EMBL" id="AAK52814.1"/>
    </source>
</evidence>
<dbReference type="PRINTS" id="PR01703">
    <property type="entry name" value="MNSODISMTASE"/>
</dbReference>
<dbReference type="InterPro" id="IPR019833">
    <property type="entry name" value="Mn/Fe_SOD_BS"/>
</dbReference>
<dbReference type="VEuPathDB" id="TriTrypDB:Tb927.11.15910"/>
<organism evidence="10">
    <name type="scientific">Trypanosoma brucei</name>
    <dbReference type="NCBI Taxonomy" id="5691"/>
    <lineage>
        <taxon>Eukaryota</taxon>
        <taxon>Discoba</taxon>
        <taxon>Euglenozoa</taxon>
        <taxon>Kinetoplastea</taxon>
        <taxon>Metakinetoplastina</taxon>
        <taxon>Trypanosomatida</taxon>
        <taxon>Trypanosomatidae</taxon>
        <taxon>Trypanosoma</taxon>
    </lineage>
</organism>
<dbReference type="GO" id="GO:0046872">
    <property type="term" value="F:metal ion binding"/>
    <property type="evidence" value="ECO:0000255"/>
    <property type="project" value="GeneDB"/>
</dbReference>
<dbReference type="Pfam" id="PF02777">
    <property type="entry name" value="Sod_Fe_C"/>
    <property type="match status" value="1"/>
</dbReference>
<evidence type="ECO:0000256" key="3">
    <source>
        <dbReference type="ARBA" id="ARBA00023002"/>
    </source>
</evidence>
<dbReference type="VEuPathDB" id="TriTrypDB:Tb1125.11.15910"/>
<dbReference type="PIRSF" id="PIRSF000349">
    <property type="entry name" value="SODismutase"/>
    <property type="match status" value="1"/>
</dbReference>
<dbReference type="EC" id="1.15.1.1" evidence="7"/>
<keyword evidence="2 6" id="KW-0479">Metal-binding</keyword>
<evidence type="ECO:0000256" key="7">
    <source>
        <dbReference type="RuleBase" id="RU000414"/>
    </source>
</evidence>
<feature type="binding site" evidence="6">
    <location>
        <position position="165"/>
    </location>
    <ligand>
        <name>Mn(2+)</name>
        <dbReference type="ChEBI" id="CHEBI:29035"/>
    </ligand>
</feature>
<dbReference type="GO" id="GO:0004784">
    <property type="term" value="F:superoxide dismutase activity"/>
    <property type="evidence" value="ECO:0000255"/>
    <property type="project" value="GeneDB"/>
</dbReference>
<keyword evidence="3 7" id="KW-0560">Oxidoreductase</keyword>
<dbReference type="InterPro" id="IPR001189">
    <property type="entry name" value="Mn/Fe_SOD"/>
</dbReference>
<protein>
    <recommendedName>
        <fullName evidence="7">Superoxide dismutase</fullName>
        <ecNumber evidence="7">1.15.1.1</ecNumber>
    </recommendedName>
</protein>
<dbReference type="SUPFAM" id="SSF54719">
    <property type="entry name" value="Fe,Mn superoxide dismutase (SOD), C-terminal domain"/>
    <property type="match status" value="1"/>
</dbReference>
<dbReference type="InterPro" id="IPR019831">
    <property type="entry name" value="Mn/Fe_SOD_N"/>
</dbReference>
<keyword evidence="4" id="KW-0408">Iron</keyword>
<dbReference type="PANTHER" id="PTHR42769">
    <property type="entry name" value="SUPEROXIDE DISMUTASE"/>
    <property type="match status" value="1"/>
</dbReference>
<dbReference type="EMBL" id="AF364812">
    <property type="protein sequence ID" value="AAK52814.1"/>
    <property type="molecule type" value="mRNA"/>
</dbReference>
<dbReference type="GO" id="GO:0020015">
    <property type="term" value="C:glycosome"/>
    <property type="evidence" value="ECO:0000314"/>
    <property type="project" value="GeneDB"/>
</dbReference>
<dbReference type="GO" id="GO:0005829">
    <property type="term" value="C:cytosol"/>
    <property type="evidence" value="ECO:0000314"/>
    <property type="project" value="GeneDB"/>
</dbReference>
<dbReference type="Gene3D" id="3.55.40.20">
    <property type="entry name" value="Iron/manganese superoxide dismutase, C-terminal domain"/>
    <property type="match status" value="1"/>
</dbReference>
<feature type="binding site" evidence="6">
    <location>
        <position position="161"/>
    </location>
    <ligand>
        <name>Mn(2+)</name>
        <dbReference type="ChEBI" id="CHEBI:29035"/>
    </ligand>
</feature>
<dbReference type="Gene3D" id="1.10.287.990">
    <property type="entry name" value="Fe,Mn superoxide dismutase (SOD) domain"/>
    <property type="match status" value="1"/>
</dbReference>
<dbReference type="VEuPathDB" id="TriTrypDB:Tbg972.11.17840"/>
<dbReference type="GO" id="GO:0005737">
    <property type="term" value="C:cytoplasm"/>
    <property type="evidence" value="ECO:0000314"/>
    <property type="project" value="GeneDB"/>
</dbReference>
<reference evidence="10" key="1">
    <citation type="submission" date="2001-03" db="EMBL/GenBank/DDBJ databases">
        <title>Molecular cloning and recombinant expression of iron-containing superoxide dismutase developmentally regulated in Trypanosoma brucei.</title>
        <authorList>
            <person name="Kabiri M."/>
            <person name="Steverding D."/>
        </authorList>
    </citation>
    <scope>NUCLEOTIDE SEQUENCE</scope>
</reference>
<comment type="catalytic activity">
    <reaction evidence="5 7">
        <text>2 superoxide + 2 H(+) = H2O2 + O2</text>
        <dbReference type="Rhea" id="RHEA:20696"/>
        <dbReference type="ChEBI" id="CHEBI:15378"/>
        <dbReference type="ChEBI" id="CHEBI:15379"/>
        <dbReference type="ChEBI" id="CHEBI:16240"/>
        <dbReference type="ChEBI" id="CHEBI:18421"/>
        <dbReference type="EC" id="1.15.1.1"/>
    </reaction>
</comment>
<accession>Q967T0</accession>
<comment type="function">
    <text evidence="7">Destroys radicals which are normally produced within the cells and which are toxic to biological systems.</text>
</comment>
<sequence length="198" mass="22078">MTFSIPPLPWGYDGLAAKGISKEQVTFHYDKHHMGYVTKLNAVAACNAAVAAKSVEEIIRTEKGPIFNLAAQIFNHDFYWESISPNGGGEPSGKLADAIADSFGSFARFKEEFTNAAVGHFGSGWAWLVQDTTTKKLKVFQTHDAGCPLTEADLKPILACDVWEHAYYIDYKNDRPAYVQTFWNEVNWAHAEEQLLKS</sequence>
<dbReference type="FunFam" id="3.55.40.20:FF:000001">
    <property type="entry name" value="Superoxide dismutase"/>
    <property type="match status" value="1"/>
</dbReference>
<proteinExistence type="evidence at transcript level"/>
<dbReference type="SUPFAM" id="SSF46609">
    <property type="entry name" value="Fe,Mn superoxide dismutase (SOD), N-terminal domain"/>
    <property type="match status" value="1"/>
</dbReference>
<dbReference type="VEuPathDB" id="TriTrypDB:Tb427_110178000"/>
<dbReference type="FunFam" id="1.10.287.990:FF:000002">
    <property type="entry name" value="Superoxide dismutase"/>
    <property type="match status" value="1"/>
</dbReference>
<feature type="domain" description="Manganese/iron superoxide dismutase C-terminal" evidence="9">
    <location>
        <begin position="91"/>
        <end position="193"/>
    </location>
</feature>
<name>Q967T0_9TRYP</name>
<dbReference type="GO" id="GO:0005654">
    <property type="term" value="C:nucleoplasm"/>
    <property type="evidence" value="ECO:0000314"/>
    <property type="project" value="GeneDB"/>
</dbReference>
<feature type="domain" description="Manganese/iron superoxide dismutase N-terminal" evidence="8">
    <location>
        <begin position="2"/>
        <end position="83"/>
    </location>
</feature>
<evidence type="ECO:0000259" key="8">
    <source>
        <dbReference type="Pfam" id="PF00081"/>
    </source>
</evidence>